<evidence type="ECO:0000313" key="4">
    <source>
        <dbReference type="Proteomes" id="UP000295293"/>
    </source>
</evidence>
<gene>
    <name evidence="3" type="ORF">DFR29_102445</name>
</gene>
<dbReference type="OrthoDB" id="9798676at2"/>
<comment type="caution">
    <text evidence="3">The sequence shown here is derived from an EMBL/GenBank/DDBJ whole genome shotgun (WGS) entry which is preliminary data.</text>
</comment>
<feature type="region of interest" description="Disordered" evidence="1">
    <location>
        <begin position="26"/>
        <end position="48"/>
    </location>
</feature>
<evidence type="ECO:0000313" key="3">
    <source>
        <dbReference type="EMBL" id="TDR47783.1"/>
    </source>
</evidence>
<organism evidence="3 4">
    <name type="scientific">Tahibacter aquaticus</name>
    <dbReference type="NCBI Taxonomy" id="520092"/>
    <lineage>
        <taxon>Bacteria</taxon>
        <taxon>Pseudomonadati</taxon>
        <taxon>Pseudomonadota</taxon>
        <taxon>Gammaproteobacteria</taxon>
        <taxon>Lysobacterales</taxon>
        <taxon>Rhodanobacteraceae</taxon>
        <taxon>Tahibacter</taxon>
    </lineage>
</organism>
<dbReference type="InterPro" id="IPR016039">
    <property type="entry name" value="Thiolase-like"/>
</dbReference>
<dbReference type="AlphaFoldDB" id="A0A4R6Z7K4"/>
<protein>
    <submittedName>
        <fullName evidence="3">Beta-ketoacyl synthase-like protein</fullName>
    </submittedName>
</protein>
<dbReference type="RefSeq" id="WP_133817491.1">
    <property type="nucleotide sequence ID" value="NZ_SNZH01000002.1"/>
</dbReference>
<dbReference type="InterPro" id="IPR014030">
    <property type="entry name" value="Ketoacyl_synth_N"/>
</dbReference>
<evidence type="ECO:0000259" key="2">
    <source>
        <dbReference type="Pfam" id="PF13723"/>
    </source>
</evidence>
<dbReference type="Pfam" id="PF13723">
    <property type="entry name" value="Ketoacyl-synt_2"/>
    <property type="match status" value="1"/>
</dbReference>
<dbReference type="Proteomes" id="UP000295293">
    <property type="component" value="Unassembled WGS sequence"/>
</dbReference>
<dbReference type="GO" id="GO:0016746">
    <property type="term" value="F:acyltransferase activity"/>
    <property type="evidence" value="ECO:0007669"/>
    <property type="project" value="InterPro"/>
</dbReference>
<reference evidence="3 4" key="1">
    <citation type="submission" date="2019-03" db="EMBL/GenBank/DDBJ databases">
        <title>Genomic Encyclopedia of Type Strains, Phase IV (KMG-IV): sequencing the most valuable type-strain genomes for metagenomic binning, comparative biology and taxonomic classification.</title>
        <authorList>
            <person name="Goeker M."/>
        </authorList>
    </citation>
    <scope>NUCLEOTIDE SEQUENCE [LARGE SCALE GENOMIC DNA]</scope>
    <source>
        <strain evidence="3 4">DSM 21667</strain>
    </source>
</reference>
<keyword evidence="4" id="KW-1185">Reference proteome</keyword>
<accession>A0A4R6Z7K4</accession>
<proteinExistence type="predicted"/>
<evidence type="ECO:0000256" key="1">
    <source>
        <dbReference type="SAM" id="MobiDB-lite"/>
    </source>
</evidence>
<feature type="domain" description="Beta-ketoacyl synthase-like N-terminal" evidence="2">
    <location>
        <begin position="37"/>
        <end position="209"/>
    </location>
</feature>
<dbReference type="SUPFAM" id="SSF53901">
    <property type="entry name" value="Thiolase-like"/>
    <property type="match status" value="1"/>
</dbReference>
<sequence length="264" mass="26748">MSALQLRIAGIGVYAPGLPDWPQAGRALRGESVPDTSSLARPAPPLLPAAERRRAPETVLYAAQAAAEACAMAQCEPAGLPCVFSSTQGDIAITDYMCATLASAPLELSPTKFHNSVHNAAVGYWSIATGCEQASTAVSCWIHSFGAGLLEAALQVADTQAPVLLVAYDAAAAGALRSAIPFDCGFAVALVLAPAGQGSGPQLSLTPAEPGPASLPRADWAQALIARNACADALALLQALAGAQPVQLRIAAGGEFALSAQVQP</sequence>
<name>A0A4R6Z7K4_9GAMM</name>
<dbReference type="EMBL" id="SNZH01000002">
    <property type="protein sequence ID" value="TDR47783.1"/>
    <property type="molecule type" value="Genomic_DNA"/>
</dbReference>